<reference evidence="2 3" key="1">
    <citation type="submission" date="2015-07" db="EMBL/GenBank/DDBJ databases">
        <title>Genome sequence of Ornatilinea apprima DSM 23815.</title>
        <authorList>
            <person name="Hemp J."/>
            <person name="Ward L.M."/>
            <person name="Pace L.A."/>
            <person name="Fischer W.W."/>
        </authorList>
    </citation>
    <scope>NUCLEOTIDE SEQUENCE [LARGE SCALE GENOMIC DNA]</scope>
    <source>
        <strain evidence="2 3">P3M-1</strain>
    </source>
</reference>
<feature type="transmembrane region" description="Helical" evidence="1">
    <location>
        <begin position="312"/>
        <end position="330"/>
    </location>
</feature>
<dbReference type="STRING" id="1134406.ADN00_00110"/>
<feature type="transmembrane region" description="Helical" evidence="1">
    <location>
        <begin position="101"/>
        <end position="121"/>
    </location>
</feature>
<dbReference type="PANTHER" id="PTHR38454:SF1">
    <property type="entry name" value="INTEGRAL MEMBRANE PROTEIN"/>
    <property type="match status" value="1"/>
</dbReference>
<evidence type="ECO:0008006" key="4">
    <source>
        <dbReference type="Google" id="ProtNLM"/>
    </source>
</evidence>
<name>A0A0P6XDG9_9CHLR</name>
<evidence type="ECO:0000313" key="3">
    <source>
        <dbReference type="Proteomes" id="UP000050417"/>
    </source>
</evidence>
<evidence type="ECO:0000313" key="2">
    <source>
        <dbReference type="EMBL" id="KPL80996.1"/>
    </source>
</evidence>
<accession>A0A0P6XDG9</accession>
<keyword evidence="3" id="KW-1185">Reference proteome</keyword>
<feature type="transmembrane region" description="Helical" evidence="1">
    <location>
        <begin position="410"/>
        <end position="434"/>
    </location>
</feature>
<organism evidence="2 3">
    <name type="scientific">Ornatilinea apprima</name>
    <dbReference type="NCBI Taxonomy" id="1134406"/>
    <lineage>
        <taxon>Bacteria</taxon>
        <taxon>Bacillati</taxon>
        <taxon>Chloroflexota</taxon>
        <taxon>Anaerolineae</taxon>
        <taxon>Anaerolineales</taxon>
        <taxon>Anaerolineaceae</taxon>
        <taxon>Ornatilinea</taxon>
    </lineage>
</organism>
<dbReference type="Pfam" id="PF09586">
    <property type="entry name" value="YfhO"/>
    <property type="match status" value="2"/>
</dbReference>
<feature type="transmembrane region" description="Helical" evidence="1">
    <location>
        <begin position="342"/>
        <end position="366"/>
    </location>
</feature>
<dbReference type="PANTHER" id="PTHR38454">
    <property type="entry name" value="INTEGRAL MEMBRANE PROTEIN-RELATED"/>
    <property type="match status" value="1"/>
</dbReference>
<feature type="transmembrane region" description="Helical" evidence="1">
    <location>
        <begin position="378"/>
        <end position="398"/>
    </location>
</feature>
<feature type="transmembrane region" description="Helical" evidence="1">
    <location>
        <begin position="440"/>
        <end position="461"/>
    </location>
</feature>
<comment type="caution">
    <text evidence="2">The sequence shown here is derived from an EMBL/GenBank/DDBJ whole genome shotgun (WGS) entry which is preliminary data.</text>
</comment>
<dbReference type="InterPro" id="IPR018580">
    <property type="entry name" value="Uncharacterised_YfhO"/>
</dbReference>
<protein>
    <recommendedName>
        <fullName evidence="4">Bacterial membrane protein YfhO</fullName>
    </recommendedName>
</protein>
<feature type="transmembrane region" description="Helical" evidence="1">
    <location>
        <begin position="239"/>
        <end position="256"/>
    </location>
</feature>
<keyword evidence="1" id="KW-0812">Transmembrane</keyword>
<keyword evidence="1" id="KW-0472">Membrane</keyword>
<feature type="transmembrane region" description="Helical" evidence="1">
    <location>
        <begin position="156"/>
        <end position="175"/>
    </location>
</feature>
<dbReference type="AlphaFoldDB" id="A0A0P6XDG9"/>
<feature type="transmembrane region" description="Helical" evidence="1">
    <location>
        <begin position="133"/>
        <end position="150"/>
    </location>
</feature>
<feature type="transmembrane region" description="Helical" evidence="1">
    <location>
        <begin position="76"/>
        <end position="95"/>
    </location>
</feature>
<feature type="transmembrane region" description="Helical" evidence="1">
    <location>
        <begin position="752"/>
        <end position="770"/>
    </location>
</feature>
<proteinExistence type="predicted"/>
<keyword evidence="1" id="KW-1133">Transmembrane helix</keyword>
<dbReference type="EMBL" id="LGCL01000002">
    <property type="protein sequence ID" value="KPL80996.1"/>
    <property type="molecule type" value="Genomic_DNA"/>
</dbReference>
<dbReference type="OrthoDB" id="134970at2"/>
<evidence type="ECO:0000256" key="1">
    <source>
        <dbReference type="SAM" id="Phobius"/>
    </source>
</evidence>
<sequence length="781" mass="86764">MNWIQREIKRYQLPLLALFVFAAIFYLPVLVTGRVFYWGLPVLQFYPWRAAAVDAISQGALPLWNSSSGMGTPLLANYQLAFFYPPTWVIYLFAWVGGVQWMAWAHTLVNLVHFFIAGLGMVKLLEKHCGSQLVQGIGALAFSACGFFIARQGVFPILWTAAWLPWLVNYASDLATPFLQPAINPRAGWVHLKLTLVIALMLLAGHAQLSWYFLWFAGAWIVAGGIAHRQNRIRSIIQYIFSGLLGGALAAIQLIPTAEYLLQSQRASAVDFETAAAYSFWPWRWITLLAPNFFGNPGSGDYWGYASFWEDAVYIGILPLSMAVLALVALPGRKQPVIPGRVAGWVGIFLTAIFAMGKFTPIYPWLYQHIPSIDMFHAPTRMMVLAIFLLVFIGSLYADRGWTCPSGRGLYWTRLATAGCVAVSIGSLAGWVLLEDISPTFFRSTALAGLTATGIGFLTLYQPANDTLARKRWEMAVVGSLVIDLWLAQIGSAPTITMGELTFSFTASGSGGTNGRLYISAQDEQWLRHKRFYRFQDFRFLEPSENVFRVPIANTNLLLGYSSVSNFDPLVSMRYQAWMDHLAGEDDRALEADWARMGVTHQLVRDAGQEDVQIQPVGLVSSFPDVRMTASVLEARSAAEALAKVKEHATDASVVVFEVPEDVHLTSTAAFDQPFAFKILAFDRSWNQFTIDYECEQDGYLVAAESYFPGWTASVDGLAAKIYPADGVFMGIQAPAGQHRVEFRYQPDSFRAGWVMTLLSLGIFAAVFFSNKRKHGDSVSV</sequence>
<dbReference type="RefSeq" id="WP_075060926.1">
    <property type="nucleotide sequence ID" value="NZ_LGCL01000002.1"/>
</dbReference>
<gene>
    <name evidence="2" type="ORF">ADN00_00110</name>
</gene>
<dbReference type="Proteomes" id="UP000050417">
    <property type="component" value="Unassembled WGS sequence"/>
</dbReference>
<feature type="transmembrane region" description="Helical" evidence="1">
    <location>
        <begin position="12"/>
        <end position="40"/>
    </location>
</feature>